<feature type="compositionally biased region" description="Polar residues" evidence="1">
    <location>
        <begin position="719"/>
        <end position="734"/>
    </location>
</feature>
<feature type="region of interest" description="Disordered" evidence="1">
    <location>
        <begin position="718"/>
        <end position="742"/>
    </location>
</feature>
<dbReference type="PANTHER" id="PTHR11232">
    <property type="entry name" value="PHOSPHOTYROSINE INTERACTION DOMAIN-CONTAINING FAMILY MEMBER"/>
    <property type="match status" value="1"/>
</dbReference>
<feature type="compositionally biased region" description="Low complexity" evidence="1">
    <location>
        <begin position="386"/>
        <end position="399"/>
    </location>
</feature>
<dbReference type="EnsemblMetazoa" id="CLYHEMT007005.1">
    <property type="protein sequence ID" value="CLYHEMP007005.1"/>
    <property type="gene ID" value="CLYHEMG007005"/>
</dbReference>
<proteinExistence type="predicted"/>
<sequence length="770" mass="84285">MSSMKVKKSTVLTKFGIGSSKRPQFNPDPSSPQKWIHAAKDIKEGHVVYQAKYLGTTEVQKAKGTEVVKEAIKKLKVKWQLKKAEAGNKGSKLPRVEINISIDSLKVIDSRTRQMICGRPLHRVSYCADDHSEKKLFAFIAKDQETKQHSCFVFICDKLAADLTMTLGQAFQMAYRRYCENEKGEIKKNKEMISIGKEIEIMKTENVHLREKLAEHEKSHEEQPKDGGELVTTNGGTNGNPDSSSMFFHGDDGETPPTTPRDINSLANPFSPSMPSPRNNSENLFDASFETSFPPNSSSAKPTATEEDLFDPFSTATTTYVSQGDNGLNSLSSQNNVDLFGTSSAFNTSPTQDKNNYHDFDTFGSSPTTGNFIPKVDPFADTPDWESVASEEVSSVSSAPNNPFSVGSKQLTTSQNLDLFNSMSQQQKSQNSFNADPFASINNDNNLDPFGSTDPFSGSANQSADPFGPTNQNSDPFGSANQNSNIFGSSTNDDPFGKPTTNHHQDLFSTESSLDPFSATTPTAANQQTNSFSSNPFASASDISQTDDIFADYLTKVASKEVGTGARKENPFQSVGDEEDRELNKKLSQMNVEESQPTPKPRPRPSGLCGPGQSIPAPPTKQDVKSTSSPITPTAPPTRSSMKVNATSTPNMIQPPKRAQTLPKGMLPNVKVAQQVSLDAGLSRSRQRSQTSTKRPLRDSIKNASKSLEDLVGLDEHPINQNTFPPNNRNALTPPQTPPEQEFFKEVHSPNVKQQNFQNPMRAYSSFDGL</sequence>
<feature type="compositionally biased region" description="Low complexity" evidence="1">
    <location>
        <begin position="626"/>
        <end position="641"/>
    </location>
</feature>
<dbReference type="PANTHER" id="PTHR11232:SF77">
    <property type="entry name" value="GULP PTB DOMAIN CONTAINING ENGULFMENT ADAPTOR 1"/>
    <property type="match status" value="1"/>
</dbReference>
<organism evidence="3 4">
    <name type="scientific">Clytia hemisphaerica</name>
    <dbReference type="NCBI Taxonomy" id="252671"/>
    <lineage>
        <taxon>Eukaryota</taxon>
        <taxon>Metazoa</taxon>
        <taxon>Cnidaria</taxon>
        <taxon>Hydrozoa</taxon>
        <taxon>Hydroidolina</taxon>
        <taxon>Leptothecata</taxon>
        <taxon>Obeliida</taxon>
        <taxon>Clytiidae</taxon>
        <taxon>Clytia</taxon>
    </lineage>
</organism>
<dbReference type="AlphaFoldDB" id="A0A7M5WRQ6"/>
<dbReference type="GeneID" id="136812299"/>
<keyword evidence="4" id="KW-1185">Reference proteome</keyword>
<dbReference type="RefSeq" id="XP_066924894.1">
    <property type="nucleotide sequence ID" value="XM_067068793.1"/>
</dbReference>
<dbReference type="InterPro" id="IPR011993">
    <property type="entry name" value="PH-like_dom_sf"/>
</dbReference>
<dbReference type="SUPFAM" id="SSF50729">
    <property type="entry name" value="PH domain-like"/>
    <property type="match status" value="1"/>
</dbReference>
<feature type="region of interest" description="Disordered" evidence="1">
    <location>
        <begin position="424"/>
        <end position="539"/>
    </location>
</feature>
<evidence type="ECO:0000259" key="2">
    <source>
        <dbReference type="PROSITE" id="PS01179"/>
    </source>
</evidence>
<feature type="region of interest" description="Disordered" evidence="1">
    <location>
        <begin position="383"/>
        <end position="409"/>
    </location>
</feature>
<feature type="region of interest" description="Disordered" evidence="1">
    <location>
        <begin position="213"/>
        <end position="284"/>
    </location>
</feature>
<feature type="compositionally biased region" description="Polar residues" evidence="1">
    <location>
        <begin position="400"/>
        <end position="409"/>
    </location>
</feature>
<feature type="compositionally biased region" description="Polar residues" evidence="1">
    <location>
        <begin position="231"/>
        <end position="246"/>
    </location>
</feature>
<feature type="compositionally biased region" description="Low complexity" evidence="1">
    <location>
        <begin position="519"/>
        <end position="539"/>
    </location>
</feature>
<feature type="domain" description="PID" evidence="2">
    <location>
        <begin position="47"/>
        <end position="178"/>
    </location>
</feature>
<dbReference type="SMART" id="SM00462">
    <property type="entry name" value="PTB"/>
    <property type="match status" value="1"/>
</dbReference>
<feature type="compositionally biased region" description="Basic and acidic residues" evidence="1">
    <location>
        <begin position="213"/>
        <end position="228"/>
    </location>
</feature>
<dbReference type="Pfam" id="PF00640">
    <property type="entry name" value="PID"/>
    <property type="match status" value="1"/>
</dbReference>
<dbReference type="Proteomes" id="UP000594262">
    <property type="component" value="Unplaced"/>
</dbReference>
<dbReference type="InterPro" id="IPR051133">
    <property type="entry name" value="Adapter_Engulfment-Domain"/>
</dbReference>
<reference evidence="3" key="1">
    <citation type="submission" date="2021-01" db="UniProtKB">
        <authorList>
            <consortium name="EnsemblMetazoa"/>
        </authorList>
    </citation>
    <scope>IDENTIFICATION</scope>
</reference>
<feature type="compositionally biased region" description="Low complexity" evidence="1">
    <location>
        <begin position="424"/>
        <end position="434"/>
    </location>
</feature>
<evidence type="ECO:0000256" key="1">
    <source>
        <dbReference type="SAM" id="MobiDB-lite"/>
    </source>
</evidence>
<dbReference type="OrthoDB" id="5985643at2759"/>
<feature type="compositionally biased region" description="Polar residues" evidence="1">
    <location>
        <begin position="261"/>
        <end position="284"/>
    </location>
</feature>
<name>A0A7M5WRQ6_9CNID</name>
<feature type="compositionally biased region" description="Polar residues" evidence="1">
    <location>
        <begin position="454"/>
        <end position="515"/>
    </location>
</feature>
<dbReference type="Gene3D" id="2.30.29.30">
    <property type="entry name" value="Pleckstrin-homology domain (PH domain)/Phosphotyrosine-binding domain (PTB)"/>
    <property type="match status" value="1"/>
</dbReference>
<dbReference type="PROSITE" id="PS01179">
    <property type="entry name" value="PID"/>
    <property type="match status" value="1"/>
</dbReference>
<evidence type="ECO:0000313" key="4">
    <source>
        <dbReference type="Proteomes" id="UP000594262"/>
    </source>
</evidence>
<feature type="region of interest" description="Disordered" evidence="1">
    <location>
        <begin position="559"/>
        <end position="702"/>
    </location>
</feature>
<protein>
    <recommendedName>
        <fullName evidence="2">PID domain-containing protein</fullName>
    </recommendedName>
</protein>
<feature type="compositionally biased region" description="Polar residues" evidence="1">
    <location>
        <begin position="642"/>
        <end position="652"/>
    </location>
</feature>
<accession>A0A7M5WRQ6</accession>
<evidence type="ECO:0000313" key="3">
    <source>
        <dbReference type="EnsemblMetazoa" id="CLYHEMP007005.1"/>
    </source>
</evidence>
<dbReference type="InterPro" id="IPR006020">
    <property type="entry name" value="PTB/PI_dom"/>
</dbReference>
<feature type="compositionally biased region" description="Polar residues" evidence="1">
    <location>
        <begin position="586"/>
        <end position="597"/>
    </location>
</feature>